<keyword evidence="5 6" id="KW-0472">Membrane</keyword>
<dbReference type="EMBL" id="ATBY01000012">
    <property type="protein sequence ID" value="EPD69718.1"/>
    <property type="molecule type" value="Genomic_DNA"/>
</dbReference>
<dbReference type="InterPro" id="IPR002994">
    <property type="entry name" value="Surf1/Shy1"/>
</dbReference>
<dbReference type="PANTHER" id="PTHR23427:SF2">
    <property type="entry name" value="SURFEIT LOCUS PROTEIN 1"/>
    <property type="match status" value="1"/>
</dbReference>
<evidence type="ECO:0000256" key="4">
    <source>
        <dbReference type="ARBA" id="ARBA00022989"/>
    </source>
</evidence>
<evidence type="ECO:0000256" key="5">
    <source>
        <dbReference type="ARBA" id="ARBA00023136"/>
    </source>
</evidence>
<dbReference type="HOGENOM" id="CLU_047737_0_0_11"/>
<sequence>MNTKKIWQAFLKPGWVITAVLIILFSYFAITVLAPWQLGKHEVKSAQNTQVRTALRTDPVPLTEVFTPAGDLPEDKQWRQVTATGHYAPETEVILRLRSINGNPVFQVLTVFTTDDGHSVLVNRGYVPQQKNSGVPQIPAAPTDTVTITGNALPGEPDSGRQPTSDENHHYVLDINLPQISSLTDTDLASGYVQLAKDQPGVLQPIPLPKLDGGPYLSYGLQWIAMGVGAPLALLYFIRMELKERRRDEREREEIEALEVSYAAPSTAAGSEPAPGERAGSATATAGQDALSSDGAEKTAATAPAAASDEEPQRPTAPTRSRYGGSRRNPYTKFEARRQDRF</sequence>
<dbReference type="PATRIC" id="fig|1125779.3.peg.1033"/>
<evidence type="ECO:0000256" key="7">
    <source>
        <dbReference type="SAM" id="MobiDB-lite"/>
    </source>
</evidence>
<dbReference type="eggNOG" id="COG3346">
    <property type="taxonomic scope" value="Bacteria"/>
</dbReference>
<evidence type="ECO:0000256" key="1">
    <source>
        <dbReference type="ARBA" id="ARBA00004370"/>
    </source>
</evidence>
<evidence type="ECO:0000313" key="8">
    <source>
        <dbReference type="EMBL" id="EPD69718.1"/>
    </source>
</evidence>
<evidence type="ECO:0000256" key="6">
    <source>
        <dbReference type="RuleBase" id="RU363076"/>
    </source>
</evidence>
<dbReference type="CDD" id="cd06662">
    <property type="entry name" value="SURF1"/>
    <property type="match status" value="1"/>
</dbReference>
<dbReference type="PROSITE" id="PS50895">
    <property type="entry name" value="SURF1"/>
    <property type="match status" value="1"/>
</dbReference>
<accession>S2YZG3</accession>
<dbReference type="InterPro" id="IPR045214">
    <property type="entry name" value="Surf1/Surf4"/>
</dbReference>
<gene>
    <name evidence="8" type="ORF">HMPREF1219_01047</name>
</gene>
<protein>
    <recommendedName>
        <fullName evidence="6">SURF1-like protein</fullName>
    </recommendedName>
</protein>
<dbReference type="Proteomes" id="UP000014408">
    <property type="component" value="Unassembled WGS sequence"/>
</dbReference>
<organism evidence="8 9">
    <name type="scientific">Corynebacterium pyruviciproducens ATCC BAA-1742</name>
    <dbReference type="NCBI Taxonomy" id="1125779"/>
    <lineage>
        <taxon>Bacteria</taxon>
        <taxon>Bacillati</taxon>
        <taxon>Actinomycetota</taxon>
        <taxon>Actinomycetes</taxon>
        <taxon>Mycobacteriales</taxon>
        <taxon>Corynebacteriaceae</taxon>
        <taxon>Corynebacterium</taxon>
    </lineage>
</organism>
<keyword evidence="4 6" id="KW-1133">Transmembrane helix</keyword>
<keyword evidence="6" id="KW-1003">Cell membrane</keyword>
<evidence type="ECO:0000256" key="2">
    <source>
        <dbReference type="ARBA" id="ARBA00007165"/>
    </source>
</evidence>
<reference evidence="8 9" key="1">
    <citation type="submission" date="2013-05" db="EMBL/GenBank/DDBJ databases">
        <title>The Genome Sequence of Corynebacterium pyruviciproducens 1773O (ATCC BAA-1742).</title>
        <authorList>
            <consortium name="The Broad Institute Genomics Platform"/>
            <person name="Earl A."/>
            <person name="Ward D."/>
            <person name="Feldgarden M."/>
            <person name="Gevers D."/>
            <person name="Tong J."/>
            <person name="Walker B."/>
            <person name="Young S."/>
            <person name="Zeng Q."/>
            <person name="Gargeya S."/>
            <person name="Fitzgerald M."/>
            <person name="Haas B."/>
            <person name="Abouelleil A."/>
            <person name="Allen A.W."/>
            <person name="Alvarado L."/>
            <person name="Arachchi H.M."/>
            <person name="Berlin A.M."/>
            <person name="Chapman S.B."/>
            <person name="Gainer-Dewar J."/>
            <person name="Goldberg J."/>
            <person name="Griggs A."/>
            <person name="Gujja S."/>
            <person name="Hansen M."/>
            <person name="Howarth C."/>
            <person name="Imamovic A."/>
            <person name="Ireland A."/>
            <person name="Larimer J."/>
            <person name="McCowan C."/>
            <person name="Murphy C."/>
            <person name="Pearson M."/>
            <person name="Poon T.W."/>
            <person name="Priest M."/>
            <person name="Roberts A."/>
            <person name="Saif S."/>
            <person name="Shea T."/>
            <person name="Sisk P."/>
            <person name="Sykes S."/>
            <person name="Wortman J."/>
            <person name="Nusbaum C."/>
            <person name="Birren B."/>
        </authorList>
    </citation>
    <scope>NUCLEOTIDE SEQUENCE [LARGE SCALE GENOMIC DNA]</scope>
    <source>
        <strain evidence="8 9">ATCC BAA-1742</strain>
    </source>
</reference>
<evidence type="ECO:0000313" key="9">
    <source>
        <dbReference type="Proteomes" id="UP000014408"/>
    </source>
</evidence>
<keyword evidence="9" id="KW-1185">Reference proteome</keyword>
<evidence type="ECO:0000256" key="3">
    <source>
        <dbReference type="ARBA" id="ARBA00022692"/>
    </source>
</evidence>
<comment type="similarity">
    <text evidence="2 6">Belongs to the SURF1 family.</text>
</comment>
<feature type="transmembrane region" description="Helical" evidence="6">
    <location>
        <begin position="14"/>
        <end position="36"/>
    </location>
</feature>
<comment type="subcellular location">
    <subcellularLocation>
        <location evidence="6">Cell membrane</location>
        <topology evidence="6">Multi-pass membrane protein</topology>
    </subcellularLocation>
    <subcellularLocation>
        <location evidence="1">Membrane</location>
    </subcellularLocation>
</comment>
<dbReference type="AlphaFoldDB" id="S2YZG3"/>
<name>S2YZG3_9CORY</name>
<dbReference type="RefSeq" id="WP_016457815.1">
    <property type="nucleotide sequence ID" value="NZ_KE150446.1"/>
</dbReference>
<dbReference type="STRING" id="1125779.HMPREF1219_01047"/>
<feature type="transmembrane region" description="Helical" evidence="6">
    <location>
        <begin position="216"/>
        <end position="238"/>
    </location>
</feature>
<proteinExistence type="inferred from homology"/>
<dbReference type="PANTHER" id="PTHR23427">
    <property type="entry name" value="SURFEIT LOCUS PROTEIN"/>
    <property type="match status" value="1"/>
</dbReference>
<dbReference type="Pfam" id="PF02104">
    <property type="entry name" value="SURF1"/>
    <property type="match status" value="1"/>
</dbReference>
<dbReference type="GO" id="GO:0005886">
    <property type="term" value="C:plasma membrane"/>
    <property type="evidence" value="ECO:0007669"/>
    <property type="project" value="UniProtKB-SubCell"/>
</dbReference>
<comment type="caution">
    <text evidence="8">The sequence shown here is derived from an EMBL/GenBank/DDBJ whole genome shotgun (WGS) entry which is preliminary data.</text>
</comment>
<feature type="region of interest" description="Disordered" evidence="7">
    <location>
        <begin position="257"/>
        <end position="342"/>
    </location>
</feature>
<keyword evidence="3 6" id="KW-0812">Transmembrane</keyword>